<protein>
    <submittedName>
        <fullName evidence="1">Uncharacterized protein</fullName>
    </submittedName>
</protein>
<reference evidence="1" key="1">
    <citation type="journal article" date="2014" name="Front. Microbiol.">
        <title>High frequency of phylogenetically diverse reductive dehalogenase-homologous genes in deep subseafloor sedimentary metagenomes.</title>
        <authorList>
            <person name="Kawai M."/>
            <person name="Futagami T."/>
            <person name="Toyoda A."/>
            <person name="Takaki Y."/>
            <person name="Nishi S."/>
            <person name="Hori S."/>
            <person name="Arai W."/>
            <person name="Tsubouchi T."/>
            <person name="Morono Y."/>
            <person name="Uchiyama I."/>
            <person name="Ito T."/>
            <person name="Fujiyama A."/>
            <person name="Inagaki F."/>
            <person name="Takami H."/>
        </authorList>
    </citation>
    <scope>NUCLEOTIDE SEQUENCE</scope>
    <source>
        <strain evidence="1">Expedition CK06-06</strain>
    </source>
</reference>
<dbReference type="EMBL" id="BARW01020421">
    <property type="protein sequence ID" value="GAI91417.1"/>
    <property type="molecule type" value="Genomic_DNA"/>
</dbReference>
<comment type="caution">
    <text evidence="1">The sequence shown here is derived from an EMBL/GenBank/DDBJ whole genome shotgun (WGS) entry which is preliminary data.</text>
</comment>
<gene>
    <name evidence="1" type="ORF">S12H4_34509</name>
</gene>
<sequence>MKQLRGLLLKPTLSLLSWILRRNGNSVIIGGPLGWSWESSIDAAHHGSLVGPADAHRHSDMANIGPDNHHSQLHPTEHQDGGLQEISIAGLSGEPAELTTHKGLPDVHHTKFTITEHDVVARHPLAVLDPAVCSETEADNKIRAVINSGTYTGDDESTRRIAHGLGVTPRLVLVIENNANLAGVITGTQAMEVFTDGSGLIANWDTTHFEADNWEEILFNSSGKVYYWVAFA</sequence>
<evidence type="ECO:0000313" key="1">
    <source>
        <dbReference type="EMBL" id="GAI91417.1"/>
    </source>
</evidence>
<dbReference type="AlphaFoldDB" id="X1SEH1"/>
<proteinExistence type="predicted"/>
<name>X1SEH1_9ZZZZ</name>
<organism evidence="1">
    <name type="scientific">marine sediment metagenome</name>
    <dbReference type="NCBI Taxonomy" id="412755"/>
    <lineage>
        <taxon>unclassified sequences</taxon>
        <taxon>metagenomes</taxon>
        <taxon>ecological metagenomes</taxon>
    </lineage>
</organism>
<accession>X1SEH1</accession>